<proteinExistence type="predicted"/>
<dbReference type="InterPro" id="IPR016032">
    <property type="entry name" value="Sig_transdc_resp-reg_C-effctor"/>
</dbReference>
<accession>A0ABW6STK5</accession>
<dbReference type="Proteomes" id="UP001602013">
    <property type="component" value="Unassembled WGS sequence"/>
</dbReference>
<name>A0ABW6STK5_9ACTN</name>
<comment type="caution">
    <text evidence="2">The sequence shown here is derived from an EMBL/GenBank/DDBJ whole genome shotgun (WGS) entry which is preliminary data.</text>
</comment>
<dbReference type="Pfam" id="PF00196">
    <property type="entry name" value="GerE"/>
    <property type="match status" value="1"/>
</dbReference>
<dbReference type="SMART" id="SM00421">
    <property type="entry name" value="HTH_LUXR"/>
    <property type="match status" value="1"/>
</dbReference>
<dbReference type="PROSITE" id="PS50043">
    <property type="entry name" value="HTH_LUXR_2"/>
    <property type="match status" value="1"/>
</dbReference>
<dbReference type="EMBL" id="JBIASD010000014">
    <property type="protein sequence ID" value="MFF3668332.1"/>
    <property type="molecule type" value="Genomic_DNA"/>
</dbReference>
<organism evidence="2 3">
    <name type="scientific">Microtetraspora malaysiensis</name>
    <dbReference type="NCBI Taxonomy" id="161358"/>
    <lineage>
        <taxon>Bacteria</taxon>
        <taxon>Bacillati</taxon>
        <taxon>Actinomycetota</taxon>
        <taxon>Actinomycetes</taxon>
        <taxon>Streptosporangiales</taxon>
        <taxon>Streptosporangiaceae</taxon>
        <taxon>Microtetraspora</taxon>
    </lineage>
</organism>
<evidence type="ECO:0000259" key="1">
    <source>
        <dbReference type="PROSITE" id="PS50043"/>
    </source>
</evidence>
<dbReference type="SUPFAM" id="SSF46894">
    <property type="entry name" value="C-terminal effector domain of the bipartite response regulators"/>
    <property type="match status" value="1"/>
</dbReference>
<dbReference type="Gene3D" id="1.10.10.10">
    <property type="entry name" value="Winged helix-like DNA-binding domain superfamily/Winged helix DNA-binding domain"/>
    <property type="match status" value="1"/>
</dbReference>
<reference evidence="2 3" key="1">
    <citation type="submission" date="2024-10" db="EMBL/GenBank/DDBJ databases">
        <title>The Natural Products Discovery Center: Release of the First 8490 Sequenced Strains for Exploring Actinobacteria Biosynthetic Diversity.</title>
        <authorList>
            <person name="Kalkreuter E."/>
            <person name="Kautsar S.A."/>
            <person name="Yang D."/>
            <person name="Bader C.D."/>
            <person name="Teijaro C.N."/>
            <person name="Fluegel L."/>
            <person name="Davis C.M."/>
            <person name="Simpson J.R."/>
            <person name="Lauterbach L."/>
            <person name="Steele A.D."/>
            <person name="Gui C."/>
            <person name="Meng S."/>
            <person name="Li G."/>
            <person name="Viehrig K."/>
            <person name="Ye F."/>
            <person name="Su P."/>
            <person name="Kiefer A.F."/>
            <person name="Nichols A."/>
            <person name="Cepeda A.J."/>
            <person name="Yan W."/>
            <person name="Fan B."/>
            <person name="Jiang Y."/>
            <person name="Adhikari A."/>
            <person name="Zheng C.-J."/>
            <person name="Schuster L."/>
            <person name="Cowan T.M."/>
            <person name="Smanski M.J."/>
            <person name="Chevrette M.G."/>
            <person name="De Carvalho L.P.S."/>
            <person name="Shen B."/>
        </authorList>
    </citation>
    <scope>NUCLEOTIDE SEQUENCE [LARGE SCALE GENOMIC DNA]</scope>
    <source>
        <strain evidence="2 3">NPDC002173</strain>
    </source>
</reference>
<protein>
    <submittedName>
        <fullName evidence="2">LuxR C-terminal-related transcriptional regulator</fullName>
    </submittedName>
</protein>
<dbReference type="InterPro" id="IPR000792">
    <property type="entry name" value="Tscrpt_reg_LuxR_C"/>
</dbReference>
<keyword evidence="3" id="KW-1185">Reference proteome</keyword>
<dbReference type="RefSeq" id="WP_387413823.1">
    <property type="nucleotide sequence ID" value="NZ_JBIASD010000014.1"/>
</dbReference>
<evidence type="ECO:0000313" key="3">
    <source>
        <dbReference type="Proteomes" id="UP001602013"/>
    </source>
</evidence>
<feature type="domain" description="HTH luxR-type" evidence="1">
    <location>
        <begin position="8"/>
        <end position="73"/>
    </location>
</feature>
<evidence type="ECO:0000313" key="2">
    <source>
        <dbReference type="EMBL" id="MFF3668332.1"/>
    </source>
</evidence>
<sequence length="85" mass="8982">MFEQHWSSSTQAVTLSLRQQALVTLMAAGHTDTGMAARLGISARTVAYEVRALMDAHGVCSRFQLGVMLSRTLGDLNALASSSAG</sequence>
<gene>
    <name evidence="2" type="ORF">ACFYXI_22350</name>
</gene>
<dbReference type="InterPro" id="IPR036388">
    <property type="entry name" value="WH-like_DNA-bd_sf"/>
</dbReference>